<feature type="domain" description="Nucleotide-diphospho-sugar transferase" evidence="1">
    <location>
        <begin position="11"/>
        <end position="221"/>
    </location>
</feature>
<evidence type="ECO:0000313" key="2">
    <source>
        <dbReference type="EMBL" id="KAG8461758.1"/>
    </source>
</evidence>
<dbReference type="GO" id="GO:0005794">
    <property type="term" value="C:Golgi apparatus"/>
    <property type="evidence" value="ECO:0007669"/>
    <property type="project" value="TreeGrafter"/>
</dbReference>
<evidence type="ECO:0000313" key="3">
    <source>
        <dbReference type="Proteomes" id="UP000751190"/>
    </source>
</evidence>
<dbReference type="InterPro" id="IPR005069">
    <property type="entry name" value="Nucl-diP-sugar_transferase"/>
</dbReference>
<dbReference type="PANTHER" id="PTHR46936">
    <property type="entry name" value="ARABINOSYLTRANSFERASE XEG113"/>
    <property type="match status" value="1"/>
</dbReference>
<dbReference type="GO" id="GO:0052636">
    <property type="term" value="F:arabinosyltransferase activity"/>
    <property type="evidence" value="ECO:0007669"/>
    <property type="project" value="TreeGrafter"/>
</dbReference>
<dbReference type="Proteomes" id="UP000751190">
    <property type="component" value="Unassembled WGS sequence"/>
</dbReference>
<evidence type="ECO:0000259" key="1">
    <source>
        <dbReference type="Pfam" id="PF03407"/>
    </source>
</evidence>
<name>A0A8J5XDH1_DIALT</name>
<comment type="caution">
    <text evidence="2">The sequence shown here is derived from an EMBL/GenBank/DDBJ whole genome shotgun (WGS) entry which is preliminary data.</text>
</comment>
<dbReference type="OMA" id="REAGVWI"/>
<keyword evidence="3" id="KW-1185">Reference proteome</keyword>
<dbReference type="AlphaFoldDB" id="A0A8J5XDH1"/>
<protein>
    <recommendedName>
        <fullName evidence="1">Nucleotide-diphospho-sugar transferase domain-containing protein</fullName>
    </recommendedName>
</protein>
<reference evidence="2" key="1">
    <citation type="submission" date="2021-05" db="EMBL/GenBank/DDBJ databases">
        <title>The genome of the haptophyte Pavlova lutheri (Diacronema luteri, Pavlovales) - a model for lipid biosynthesis in eukaryotic algae.</title>
        <authorList>
            <person name="Hulatt C.J."/>
            <person name="Posewitz M.C."/>
        </authorList>
    </citation>
    <scope>NUCLEOTIDE SEQUENCE</scope>
    <source>
        <strain evidence="2">NIVA-4/92</strain>
    </source>
</reference>
<proteinExistence type="predicted"/>
<organism evidence="2 3">
    <name type="scientific">Diacronema lutheri</name>
    <name type="common">Unicellular marine alga</name>
    <name type="synonym">Monochrysis lutheri</name>
    <dbReference type="NCBI Taxonomy" id="2081491"/>
    <lineage>
        <taxon>Eukaryota</taxon>
        <taxon>Haptista</taxon>
        <taxon>Haptophyta</taxon>
        <taxon>Pavlovophyceae</taxon>
        <taxon>Pavlovales</taxon>
        <taxon>Pavlovaceae</taxon>
        <taxon>Diacronema</taxon>
    </lineage>
</organism>
<dbReference type="InterPro" id="IPR053250">
    <property type="entry name" value="Glycosyltransferase_77"/>
</dbReference>
<dbReference type="PANTHER" id="PTHR46936:SF1">
    <property type="entry name" value="ARABINOSYLTRANSFERASE XEG113"/>
    <property type="match status" value="1"/>
</dbReference>
<dbReference type="OrthoDB" id="540503at2759"/>
<gene>
    <name evidence="2" type="ORF">KFE25_001376</name>
</gene>
<accession>A0A8J5XDH1</accession>
<dbReference type="EMBL" id="JAGTXO010000024">
    <property type="protein sequence ID" value="KAG8461758.1"/>
    <property type="molecule type" value="Genomic_DNA"/>
</dbReference>
<dbReference type="Pfam" id="PF03407">
    <property type="entry name" value="Nucleotid_trans"/>
    <property type="match status" value="1"/>
</dbReference>
<sequence length="515" mass="55539">MRGAASGGSGAIGWGGAAFRNLGVRKITLLIDLLELGVNTVLVDADTVLLRDPLPYLRQWPDADVLASTDHLTNSTDDLGLEDLEVAHSHWNVGFFFIKASAVPFARAWRELLVRKPHWWDQHAFGWLLRQGVAGDGKGPGAGGPNGPGWDLKGDKAGLSDPRLFRCFTNHSLVCGTLPVASFANGHVGLVQRLHARLPRPLYFVHATHQYSAGAGKRHRLREAGVWIDPPEYYDPPGGLLYAPLALPDGLLHPRGVDGKPLFAPQLAFLDTAHNHSAHPALLAHFALTHAQIAHVRDGVAAAWALGRKLILPPLACGFDRGPFPHLGKSPGATAQRLPIEPCPLDYVFDLERRAGARDGAAAAPALLEISREYSMLNSTRTPPSLLASAHRASALPAGEGAAGVRRLWAAHRLVELAQLPPAFGPSSLLSPSQQRALREALAHYTDVWCCVNPIRWGLPGHVLYDALYDVVPHTDRLGRTWTCPWHIAIGAAKPRCADGNVPRARGTLPTAGLR</sequence>